<dbReference type="SUPFAM" id="SSF55729">
    <property type="entry name" value="Acyl-CoA N-acyltransferases (Nat)"/>
    <property type="match status" value="1"/>
</dbReference>
<dbReference type="EMBL" id="QFQS01000015">
    <property type="protein sequence ID" value="PZQ94659.1"/>
    <property type="molecule type" value="Genomic_DNA"/>
</dbReference>
<reference evidence="1 2" key="1">
    <citation type="submission" date="2017-08" db="EMBL/GenBank/DDBJ databases">
        <title>Infants hospitalized years apart are colonized by the same room-sourced microbial strains.</title>
        <authorList>
            <person name="Brooks B."/>
            <person name="Olm M.R."/>
            <person name="Firek B.A."/>
            <person name="Baker R."/>
            <person name="Thomas B.C."/>
            <person name="Morowitz M.J."/>
            <person name="Banfield J.F."/>
        </authorList>
    </citation>
    <scope>NUCLEOTIDE SEQUENCE [LARGE SCALE GENOMIC DNA]</scope>
    <source>
        <strain evidence="1">S2_003_000_R2_11</strain>
    </source>
</reference>
<comment type="caution">
    <text evidence="1">The sequence shown here is derived from an EMBL/GenBank/DDBJ whole genome shotgun (WGS) entry which is preliminary data.</text>
</comment>
<evidence type="ECO:0008006" key="3">
    <source>
        <dbReference type="Google" id="ProtNLM"/>
    </source>
</evidence>
<dbReference type="InterPro" id="IPR016181">
    <property type="entry name" value="Acyl_CoA_acyltransferase"/>
</dbReference>
<sequence length="145" mass="16529">MHLIPDLQAQIRSQFPETLLRMPVSRELWQGRVFSAYLRNTAKAIDGQMYHALVIAKVELTPELQGKGYFRQLCTFVEEFAASHPFVQVVVHECVLNPELAAMHQRHGYIEVPQSEGSPASDFYKWAKRLPISLSAQLRSMETSS</sequence>
<accession>A0A2W5RZ28</accession>
<evidence type="ECO:0000313" key="1">
    <source>
        <dbReference type="EMBL" id="PZQ94659.1"/>
    </source>
</evidence>
<name>A0A2W5RZ28_CERSP</name>
<protein>
    <recommendedName>
        <fullName evidence="3">N-acetyltransferase domain-containing protein</fullName>
    </recommendedName>
</protein>
<dbReference type="Gene3D" id="3.40.630.30">
    <property type="match status" value="1"/>
</dbReference>
<evidence type="ECO:0000313" key="2">
    <source>
        <dbReference type="Proteomes" id="UP000248975"/>
    </source>
</evidence>
<dbReference type="AlphaFoldDB" id="A0A2W5RZ28"/>
<proteinExistence type="predicted"/>
<dbReference type="Proteomes" id="UP000248975">
    <property type="component" value="Unassembled WGS sequence"/>
</dbReference>
<organism evidence="1 2">
    <name type="scientific">Cereibacter sphaeroides</name>
    <name type="common">Rhodobacter sphaeroides</name>
    <dbReference type="NCBI Taxonomy" id="1063"/>
    <lineage>
        <taxon>Bacteria</taxon>
        <taxon>Pseudomonadati</taxon>
        <taxon>Pseudomonadota</taxon>
        <taxon>Alphaproteobacteria</taxon>
        <taxon>Rhodobacterales</taxon>
        <taxon>Paracoccaceae</taxon>
        <taxon>Cereibacter</taxon>
    </lineage>
</organism>
<gene>
    <name evidence="1" type="ORF">DI533_21650</name>
</gene>